<protein>
    <submittedName>
        <fullName evidence="1">Uncharacterized protein</fullName>
    </submittedName>
</protein>
<gene>
    <name evidence="1" type="ORF">V1478_004422</name>
</gene>
<accession>A0ABD2BG58</accession>
<comment type="caution">
    <text evidence="1">The sequence shown here is derived from an EMBL/GenBank/DDBJ whole genome shotgun (WGS) entry which is preliminary data.</text>
</comment>
<dbReference type="AlphaFoldDB" id="A0ABD2BG58"/>
<evidence type="ECO:0000313" key="1">
    <source>
        <dbReference type="EMBL" id="KAL2731734.1"/>
    </source>
</evidence>
<dbReference type="EMBL" id="JAUDFV010000102">
    <property type="protein sequence ID" value="KAL2731734.1"/>
    <property type="molecule type" value="Genomic_DNA"/>
</dbReference>
<reference evidence="1 2" key="1">
    <citation type="journal article" date="2024" name="Ann. Entomol. Soc. Am.">
        <title>Genomic analyses of the southern and eastern yellowjacket wasps (Hymenoptera: Vespidae) reveal evolutionary signatures of social life.</title>
        <authorList>
            <person name="Catto M.A."/>
            <person name="Caine P.B."/>
            <person name="Orr S.E."/>
            <person name="Hunt B.G."/>
            <person name="Goodisman M.A.D."/>
        </authorList>
    </citation>
    <scope>NUCLEOTIDE SEQUENCE [LARGE SCALE GENOMIC DNA]</scope>
    <source>
        <strain evidence="1">233</strain>
        <tissue evidence="1">Head and thorax</tissue>
    </source>
</reference>
<proteinExistence type="predicted"/>
<name>A0ABD2BG58_VESSQ</name>
<keyword evidence="2" id="KW-1185">Reference proteome</keyword>
<organism evidence="1 2">
    <name type="scientific">Vespula squamosa</name>
    <name type="common">Southern yellow jacket</name>
    <name type="synonym">Wasp</name>
    <dbReference type="NCBI Taxonomy" id="30214"/>
    <lineage>
        <taxon>Eukaryota</taxon>
        <taxon>Metazoa</taxon>
        <taxon>Ecdysozoa</taxon>
        <taxon>Arthropoda</taxon>
        <taxon>Hexapoda</taxon>
        <taxon>Insecta</taxon>
        <taxon>Pterygota</taxon>
        <taxon>Neoptera</taxon>
        <taxon>Endopterygota</taxon>
        <taxon>Hymenoptera</taxon>
        <taxon>Apocrita</taxon>
        <taxon>Aculeata</taxon>
        <taxon>Vespoidea</taxon>
        <taxon>Vespidae</taxon>
        <taxon>Vespinae</taxon>
        <taxon>Vespula</taxon>
    </lineage>
</organism>
<evidence type="ECO:0000313" key="2">
    <source>
        <dbReference type="Proteomes" id="UP001607302"/>
    </source>
</evidence>
<dbReference type="Proteomes" id="UP001607302">
    <property type="component" value="Unassembled WGS sequence"/>
</dbReference>
<sequence length="116" mass="13132">MLIRRTKVDLMHKSLASSAFANKILLVLFTIIRKTVLLNNSGYVRREQSSPIRTIQSSSGLRVLLIKDIGGIFLSNRKQIFYPRQTVSRGGEVRRNQSEKSEKLVSICCPVKLVTN</sequence>